<feature type="domain" description="Heat-inducible transcription repressor HrcA C-terminal" evidence="8">
    <location>
        <begin position="103"/>
        <end position="396"/>
    </location>
</feature>
<dbReference type="Gene3D" id="3.30.450.40">
    <property type="match status" value="1"/>
</dbReference>
<sequence>MTNTRRMLVLRAVVEDYIRSQEPVGSGSLTKSHDLGVSSATVRNDMSALEDEGFLVQPHTSAGRIPTEKGYRYFVDRLARIVPLTRAQRRGIDGFLSGSVSLEDTLHRAAQLLAQVTGQVAIVASPSLAKSVLRRVEIVPLAPMMLLAVVITDTGSVVQRTLRCSQAPSQELIERLGDVVNEQCQGFSLSGTGEFLRTMSLSGAFRQIRPLVARLAEIFEDMAGEEQSSKLYMAGTSQLTHRQTFDMSELAPLFDALEEQVVLMRLMSALSEVRQSHGVSVAIGSETHTPGLIHAAVVTSGYGRMARPMTDDAAASPHALHRSGSDMATDMDTDSLPSLSHGGIGGDGAVDATGSERTRPESGAAGASGISGAATSEPVAFIGSIGPTHMDYAATIAAVQAVARYLTACIAQESGNEGSTP</sequence>
<feature type="region of interest" description="Disordered" evidence="7">
    <location>
        <begin position="313"/>
        <end position="371"/>
    </location>
</feature>
<dbReference type="RefSeq" id="WP_369341701.1">
    <property type="nucleotide sequence ID" value="NZ_CP129675.1"/>
</dbReference>
<dbReference type="InterPro" id="IPR029016">
    <property type="entry name" value="GAF-like_dom_sf"/>
</dbReference>
<comment type="similarity">
    <text evidence="6">Belongs to the HrcA family.</text>
</comment>
<dbReference type="InterPro" id="IPR036388">
    <property type="entry name" value="WH-like_DNA-bd_sf"/>
</dbReference>
<evidence type="ECO:0000313" key="11">
    <source>
        <dbReference type="EMBL" id="XDS50739.1"/>
    </source>
</evidence>
<dbReference type="EMBL" id="CP129675">
    <property type="protein sequence ID" value="XDS45697.1"/>
    <property type="molecule type" value="Genomic_DNA"/>
</dbReference>
<dbReference type="PANTHER" id="PTHR34824">
    <property type="entry name" value="HEAT-INDUCIBLE TRANSCRIPTION REPRESSOR HRCA"/>
    <property type="match status" value="1"/>
</dbReference>
<evidence type="ECO:0000313" key="10">
    <source>
        <dbReference type="EMBL" id="XDS49522.1"/>
    </source>
</evidence>
<evidence type="ECO:0000256" key="2">
    <source>
        <dbReference type="ARBA" id="ARBA00023015"/>
    </source>
</evidence>
<dbReference type="GO" id="GO:0045892">
    <property type="term" value="P:negative regulation of DNA-templated transcription"/>
    <property type="evidence" value="ECO:0007669"/>
    <property type="project" value="UniProtKB-UniRule"/>
</dbReference>
<evidence type="ECO:0000313" key="9">
    <source>
        <dbReference type="EMBL" id="XDS45697.1"/>
    </source>
</evidence>
<dbReference type="Pfam" id="PF01628">
    <property type="entry name" value="HrcA"/>
    <property type="match status" value="1"/>
</dbReference>
<dbReference type="KEGG" id="bfk:QN062_00525"/>
<dbReference type="NCBIfam" id="TIGR00331">
    <property type="entry name" value="hrcA"/>
    <property type="match status" value="1"/>
</dbReference>
<dbReference type="InterPro" id="IPR023120">
    <property type="entry name" value="WHTH_transcript_rep_HrcA_IDD"/>
</dbReference>
<keyword evidence="3 6" id="KW-0346">Stress response</keyword>
<name>A0AB39UK45_9BIFI</name>
<keyword evidence="2 6" id="KW-0805">Transcription regulation</keyword>
<dbReference type="PANTHER" id="PTHR34824:SF1">
    <property type="entry name" value="HEAT-INDUCIBLE TRANSCRIPTION REPRESSOR HRCA"/>
    <property type="match status" value="1"/>
</dbReference>
<evidence type="ECO:0000256" key="4">
    <source>
        <dbReference type="ARBA" id="ARBA00023163"/>
    </source>
</evidence>
<evidence type="ECO:0000256" key="3">
    <source>
        <dbReference type="ARBA" id="ARBA00023016"/>
    </source>
</evidence>
<evidence type="ECO:0000256" key="5">
    <source>
        <dbReference type="ARBA" id="ARBA00055319"/>
    </source>
</evidence>
<proteinExistence type="inferred from homology"/>
<comment type="function">
    <text evidence="5 6">Negative regulator of class I heat shock genes (grpE-dnaK-dnaJ and groELS operons). Prevents heat-shock induction of these operons.</text>
</comment>
<dbReference type="EMBL" id="CP129683">
    <property type="protein sequence ID" value="XDS50739.1"/>
    <property type="molecule type" value="Genomic_DNA"/>
</dbReference>
<gene>
    <name evidence="6 10" type="primary">hrcA</name>
    <name evidence="11" type="ORF">QN062_00525</name>
    <name evidence="10" type="ORF">QN216_04535</name>
    <name evidence="9" type="ORF">QN217_05915</name>
</gene>
<dbReference type="Gene3D" id="3.30.390.60">
    <property type="entry name" value="Heat-inducible transcription repressor hrca homolog, domain 3"/>
    <property type="match status" value="1"/>
</dbReference>
<dbReference type="EMBL" id="CP129682">
    <property type="protein sequence ID" value="XDS49522.1"/>
    <property type="molecule type" value="Genomic_DNA"/>
</dbReference>
<keyword evidence="4 6" id="KW-0804">Transcription</keyword>
<dbReference type="InterPro" id="IPR002571">
    <property type="entry name" value="HrcA"/>
</dbReference>
<dbReference type="Gene3D" id="1.10.10.10">
    <property type="entry name" value="Winged helix-like DNA-binding domain superfamily/Winged helix DNA-binding domain"/>
    <property type="match status" value="1"/>
</dbReference>
<evidence type="ECO:0000259" key="8">
    <source>
        <dbReference type="Pfam" id="PF01628"/>
    </source>
</evidence>
<dbReference type="InterPro" id="IPR021153">
    <property type="entry name" value="HrcA_C"/>
</dbReference>
<evidence type="ECO:0000256" key="6">
    <source>
        <dbReference type="HAMAP-Rule" id="MF_00081"/>
    </source>
</evidence>
<accession>A0AB39UK45</accession>
<dbReference type="SUPFAM" id="SSF55781">
    <property type="entry name" value="GAF domain-like"/>
    <property type="match status" value="1"/>
</dbReference>
<dbReference type="InterPro" id="IPR036390">
    <property type="entry name" value="WH_DNA-bd_sf"/>
</dbReference>
<dbReference type="GO" id="GO:0003677">
    <property type="term" value="F:DNA binding"/>
    <property type="evidence" value="ECO:0007669"/>
    <property type="project" value="InterPro"/>
</dbReference>
<dbReference type="AlphaFoldDB" id="A0AB39UK45"/>
<organism evidence="10">
    <name type="scientific">Bifidobacterium fermentum</name>
    <dbReference type="NCBI Taxonomy" id="3059035"/>
    <lineage>
        <taxon>Bacteria</taxon>
        <taxon>Bacillati</taxon>
        <taxon>Actinomycetota</taxon>
        <taxon>Actinomycetes</taxon>
        <taxon>Bifidobacteriales</taxon>
        <taxon>Bifidobacteriaceae</taxon>
        <taxon>Bifidobacterium</taxon>
    </lineage>
</organism>
<evidence type="ECO:0000256" key="7">
    <source>
        <dbReference type="SAM" id="MobiDB-lite"/>
    </source>
</evidence>
<protein>
    <recommendedName>
        <fullName evidence="6">Heat-inducible transcription repressor HrcA</fullName>
    </recommendedName>
</protein>
<dbReference type="HAMAP" id="MF_00081">
    <property type="entry name" value="HrcA"/>
    <property type="match status" value="1"/>
</dbReference>
<evidence type="ECO:0000256" key="1">
    <source>
        <dbReference type="ARBA" id="ARBA00022491"/>
    </source>
</evidence>
<dbReference type="FunFam" id="1.10.10.10:FF:000049">
    <property type="entry name" value="Heat-inducible transcription repressor HrcA"/>
    <property type="match status" value="1"/>
</dbReference>
<keyword evidence="1 6" id="KW-0678">Repressor</keyword>
<reference evidence="10" key="1">
    <citation type="submission" date="2023-07" db="EMBL/GenBank/DDBJ databases">
        <title>Bifidobacterium aquikefiriaerophilum sp. nov. and Bifidobacterium eccum sp. nov., isolated from water kefir.</title>
        <authorList>
            <person name="Breselge S."/>
            <person name="Bellassi P."/>
            <person name="Barcenilla C."/>
            <person name="Alvarez-Ordonez A."/>
            <person name="Morelli L."/>
            <person name="Cotter P.D."/>
        </authorList>
    </citation>
    <scope>NUCLEOTIDE SEQUENCE</scope>
    <source>
        <strain evidence="11">WK012_4_13</strain>
        <strain evidence="10">WK013_4_14</strain>
        <strain evidence="9">WK048_4_13</strain>
    </source>
</reference>
<feature type="compositionally biased region" description="Low complexity" evidence="7">
    <location>
        <begin position="362"/>
        <end position="371"/>
    </location>
</feature>
<dbReference type="SUPFAM" id="SSF46785">
    <property type="entry name" value="Winged helix' DNA-binding domain"/>
    <property type="match status" value="1"/>
</dbReference>